<proteinExistence type="predicted"/>
<dbReference type="AlphaFoldDB" id="A0A655SJC0"/>
<dbReference type="EMBL" id="CWQY01000001">
    <property type="protein sequence ID" value="CSB98108.1"/>
    <property type="molecule type" value="Genomic_DNA"/>
</dbReference>
<name>A0A655SJC0_VIBCL</name>
<protein>
    <submittedName>
        <fullName evidence="1">Uncharacterized protein</fullName>
    </submittedName>
</protein>
<dbReference type="Proteomes" id="UP000041770">
    <property type="component" value="Unassembled WGS sequence"/>
</dbReference>
<gene>
    <name evidence="1" type="ORF">ERS013200_00246</name>
</gene>
<evidence type="ECO:0000313" key="1">
    <source>
        <dbReference type="EMBL" id="CSB98108.1"/>
    </source>
</evidence>
<reference evidence="1 2" key="1">
    <citation type="submission" date="2015-07" db="EMBL/GenBank/DDBJ databases">
        <authorList>
            <consortium name="Pathogen Informatics"/>
        </authorList>
    </citation>
    <scope>NUCLEOTIDE SEQUENCE [LARGE SCALE GENOMIC DNA]</scope>
    <source>
        <strain evidence="1 2">A316</strain>
    </source>
</reference>
<accession>A0A655SJC0</accession>
<evidence type="ECO:0000313" key="2">
    <source>
        <dbReference type="Proteomes" id="UP000041770"/>
    </source>
</evidence>
<sequence>MQSRKFDRDRRRRAGLQTIFIAAYRFNRHQVIFEILVCIGRSQRRFTQHIKRIGITLIAHRATIFLRFFNGASKHKLMAHDLHGLMHGFADHRFSKLIH</sequence>
<organism evidence="1 2">
    <name type="scientific">Vibrio cholerae</name>
    <dbReference type="NCBI Taxonomy" id="666"/>
    <lineage>
        <taxon>Bacteria</taxon>
        <taxon>Pseudomonadati</taxon>
        <taxon>Pseudomonadota</taxon>
        <taxon>Gammaproteobacteria</taxon>
        <taxon>Vibrionales</taxon>
        <taxon>Vibrionaceae</taxon>
        <taxon>Vibrio</taxon>
    </lineage>
</organism>